<name>A0AA36MAI9_CYLNA</name>
<feature type="transmembrane region" description="Helical" evidence="8">
    <location>
        <begin position="303"/>
        <end position="321"/>
    </location>
</feature>
<evidence type="ECO:0000313" key="10">
    <source>
        <dbReference type="Proteomes" id="UP001176961"/>
    </source>
</evidence>
<evidence type="ECO:0000256" key="6">
    <source>
        <dbReference type="ARBA" id="ARBA00022989"/>
    </source>
</evidence>
<organism evidence="9 10">
    <name type="scientific">Cylicocyclus nassatus</name>
    <name type="common">Nematode worm</name>
    <dbReference type="NCBI Taxonomy" id="53992"/>
    <lineage>
        <taxon>Eukaryota</taxon>
        <taxon>Metazoa</taxon>
        <taxon>Ecdysozoa</taxon>
        <taxon>Nematoda</taxon>
        <taxon>Chromadorea</taxon>
        <taxon>Rhabditida</taxon>
        <taxon>Rhabditina</taxon>
        <taxon>Rhabditomorpha</taxon>
        <taxon>Strongyloidea</taxon>
        <taxon>Strongylidae</taxon>
        <taxon>Cylicocyclus</taxon>
    </lineage>
</organism>
<sequence>MTFTIQRCKDLSKAAKASRKRIFASSACEICASRESSAQIQSHVQLNLSLIGSFTFKHSAIFWIIGSKVLLSFYSSNGVLLALCDPFFSLSIFSSRPGLFSRIGQRLPENMRPYLEYVPSLTKDHFMKFLLVLLCYEGCVALAAILKPLFSFVLSRLPIGDRRPRLNLPYFLSLKQGNKEMDQGDIEDAKKSDFEYAFKIEIDTHDIVAIAVCLLVGISHIYRRHWITNNIIGIAFSIYGIENLHLSSFKAGSLLLAGLFIYDIFWVFGTDVMTSVAKGIDAPILLQFPQDLLRHGWKDAVKHSMLGLGDIVIPGIFIALLRRFDLRITENSGQNKGGRYYFMVTIIAYAVGLLITMLIMHHFKAAQPALLYLVPCCLIVPLLLATANGEVKELWNYSEEHLTDKSETEKKKVDAEKKTN</sequence>
<protein>
    <submittedName>
        <fullName evidence="9">Uncharacterized protein</fullName>
    </submittedName>
</protein>
<dbReference type="InterPro" id="IPR006639">
    <property type="entry name" value="Preselin/SPP"/>
</dbReference>
<feature type="transmembrane region" description="Helical" evidence="8">
    <location>
        <begin position="129"/>
        <end position="150"/>
    </location>
</feature>
<keyword evidence="6 8" id="KW-1133">Transmembrane helix</keyword>
<keyword evidence="5" id="KW-0256">Endoplasmic reticulum</keyword>
<evidence type="ECO:0000256" key="5">
    <source>
        <dbReference type="ARBA" id="ARBA00022824"/>
    </source>
</evidence>
<dbReference type="InterPro" id="IPR007369">
    <property type="entry name" value="Peptidase_A22B_SPP"/>
</dbReference>
<dbReference type="GO" id="GO:0006465">
    <property type="term" value="P:signal peptide processing"/>
    <property type="evidence" value="ECO:0007669"/>
    <property type="project" value="TreeGrafter"/>
</dbReference>
<dbReference type="GO" id="GO:0098554">
    <property type="term" value="C:cytoplasmic side of endoplasmic reticulum membrane"/>
    <property type="evidence" value="ECO:0007669"/>
    <property type="project" value="TreeGrafter"/>
</dbReference>
<keyword evidence="4" id="KW-0378">Hydrolase</keyword>
<reference evidence="9" key="1">
    <citation type="submission" date="2023-07" db="EMBL/GenBank/DDBJ databases">
        <authorList>
            <consortium name="CYATHOMIX"/>
        </authorList>
    </citation>
    <scope>NUCLEOTIDE SEQUENCE</scope>
    <source>
        <strain evidence="9">N/A</strain>
    </source>
</reference>
<dbReference type="AlphaFoldDB" id="A0AA36MAI9"/>
<feature type="transmembrane region" description="Helical" evidence="8">
    <location>
        <begin position="207"/>
        <end position="223"/>
    </location>
</feature>
<proteinExistence type="inferred from homology"/>
<comment type="similarity">
    <text evidence="2">Belongs to the peptidase A22B family.</text>
</comment>
<dbReference type="PANTHER" id="PTHR12174:SF23">
    <property type="entry name" value="MINOR HISTOCOMPATIBILITY ANTIGEN H13"/>
    <property type="match status" value="1"/>
</dbReference>
<keyword evidence="7 8" id="KW-0472">Membrane</keyword>
<evidence type="ECO:0000256" key="4">
    <source>
        <dbReference type="ARBA" id="ARBA00022801"/>
    </source>
</evidence>
<feature type="transmembrane region" description="Helical" evidence="8">
    <location>
        <begin position="369"/>
        <end position="387"/>
    </location>
</feature>
<comment type="caution">
    <text evidence="9">The sequence shown here is derived from an EMBL/GenBank/DDBJ whole genome shotgun (WGS) entry which is preliminary data.</text>
</comment>
<keyword evidence="10" id="KW-1185">Reference proteome</keyword>
<evidence type="ECO:0000256" key="8">
    <source>
        <dbReference type="SAM" id="Phobius"/>
    </source>
</evidence>
<evidence type="ECO:0000256" key="1">
    <source>
        <dbReference type="ARBA" id="ARBA00004477"/>
    </source>
</evidence>
<keyword evidence="3 8" id="KW-0812">Transmembrane</keyword>
<dbReference type="GO" id="GO:0042500">
    <property type="term" value="F:aspartic endopeptidase activity, intramembrane cleaving"/>
    <property type="evidence" value="ECO:0007669"/>
    <property type="project" value="InterPro"/>
</dbReference>
<feature type="transmembrane region" description="Helical" evidence="8">
    <location>
        <begin position="341"/>
        <end position="363"/>
    </location>
</feature>
<comment type="subcellular location">
    <subcellularLocation>
        <location evidence="1">Endoplasmic reticulum membrane</location>
        <topology evidence="1">Multi-pass membrane protein</topology>
    </subcellularLocation>
</comment>
<accession>A0AA36MAI9</accession>
<dbReference type="EMBL" id="CATQJL010000305">
    <property type="protein sequence ID" value="CAJ0602587.1"/>
    <property type="molecule type" value="Genomic_DNA"/>
</dbReference>
<dbReference type="PANTHER" id="PTHR12174">
    <property type="entry name" value="SIGNAL PEPTIDE PEPTIDASE"/>
    <property type="match status" value="1"/>
</dbReference>
<evidence type="ECO:0000256" key="3">
    <source>
        <dbReference type="ARBA" id="ARBA00022692"/>
    </source>
</evidence>
<dbReference type="GO" id="GO:0098553">
    <property type="term" value="C:lumenal side of endoplasmic reticulum membrane"/>
    <property type="evidence" value="ECO:0007669"/>
    <property type="project" value="TreeGrafter"/>
</dbReference>
<dbReference type="GO" id="GO:0033619">
    <property type="term" value="P:membrane protein proteolysis"/>
    <property type="evidence" value="ECO:0007669"/>
    <property type="project" value="TreeGrafter"/>
</dbReference>
<feature type="transmembrane region" description="Helical" evidence="8">
    <location>
        <begin position="244"/>
        <end position="268"/>
    </location>
</feature>
<evidence type="ECO:0000313" key="9">
    <source>
        <dbReference type="EMBL" id="CAJ0602587.1"/>
    </source>
</evidence>
<dbReference type="SMART" id="SM00730">
    <property type="entry name" value="PSN"/>
    <property type="match status" value="1"/>
</dbReference>
<evidence type="ECO:0000256" key="2">
    <source>
        <dbReference type="ARBA" id="ARBA00006859"/>
    </source>
</evidence>
<dbReference type="Pfam" id="PF04258">
    <property type="entry name" value="Peptidase_A22B"/>
    <property type="match status" value="1"/>
</dbReference>
<dbReference type="Proteomes" id="UP001176961">
    <property type="component" value="Unassembled WGS sequence"/>
</dbReference>
<evidence type="ECO:0000256" key="7">
    <source>
        <dbReference type="ARBA" id="ARBA00023136"/>
    </source>
</evidence>
<gene>
    <name evidence="9" type="ORF">CYNAS_LOCUS14570</name>
</gene>